<gene>
    <name evidence="2" type="ORF">AMJAP_0173</name>
</gene>
<dbReference type="InterPro" id="IPR050188">
    <property type="entry name" value="RluA_PseudoU_synthase"/>
</dbReference>
<dbReference type="EC" id="5.4.99.28" evidence="2"/>
<dbReference type="KEGG" id="ajp:AMJAP_0173"/>
<keyword evidence="2" id="KW-0413">Isomerase</keyword>
<dbReference type="InterPro" id="IPR006145">
    <property type="entry name" value="PsdUridine_synth_RsuA/RluA"/>
</dbReference>
<dbReference type="PROSITE" id="PS01129">
    <property type="entry name" value="PSI_RLU"/>
    <property type="match status" value="1"/>
</dbReference>
<keyword evidence="3" id="KW-1185">Reference proteome</keyword>
<dbReference type="EC" id="5.4.99.29" evidence="2"/>
<dbReference type="Gene3D" id="3.30.2350.10">
    <property type="entry name" value="Pseudouridine synthase"/>
    <property type="match status" value="1"/>
</dbReference>
<dbReference type="InterPro" id="IPR006224">
    <property type="entry name" value="PsdUridine_synth_RluA-like_CS"/>
</dbReference>
<dbReference type="InterPro" id="IPR020103">
    <property type="entry name" value="PsdUridine_synth_cat_dom_sf"/>
</dbReference>
<dbReference type="RefSeq" id="WP_019621056.1">
    <property type="nucleotide sequence ID" value="NZ_AP014545.1"/>
</dbReference>
<protein>
    <submittedName>
        <fullName evidence="2">tRNA pseudouridine32 synthase/23S rRNA pseudouridine746 synthase</fullName>
        <ecNumber evidence="2">5.4.99.28</ecNumber>
        <ecNumber evidence="2">5.4.99.29</ecNumber>
    </submittedName>
</protein>
<evidence type="ECO:0000259" key="1">
    <source>
        <dbReference type="Pfam" id="PF00849"/>
    </source>
</evidence>
<dbReference type="PANTHER" id="PTHR21600">
    <property type="entry name" value="MITOCHONDRIAL RNA PSEUDOURIDINE SYNTHASE"/>
    <property type="match status" value="1"/>
</dbReference>
<dbReference type="OrthoDB" id="9807829at2"/>
<organism evidence="2 3">
    <name type="scientific">Amphritea japonica ATCC BAA-1530</name>
    <dbReference type="NCBI Taxonomy" id="1278309"/>
    <lineage>
        <taxon>Bacteria</taxon>
        <taxon>Pseudomonadati</taxon>
        <taxon>Pseudomonadota</taxon>
        <taxon>Gammaproteobacteria</taxon>
        <taxon>Oceanospirillales</taxon>
        <taxon>Oceanospirillaceae</taxon>
        <taxon>Amphritea</taxon>
    </lineage>
</organism>
<accession>A0A7R6P7B0</accession>
<evidence type="ECO:0000313" key="2">
    <source>
        <dbReference type="EMBL" id="BBB24772.1"/>
    </source>
</evidence>
<sequence length="305" mass="35025">MAIAKSPSKLTLPRINPGVVTVVDYLIHKFPQVGAQVWQQRAIDGKLHWHDGTTISFTTPYRSQQRVYYYREVECESVVPFNETILFTDADILVAYKPAFLPVTPGGNYVNECLQNRLRVKTGMDNLQALHRIDRVTTGLVMFSVNPETSHLYHQLFASRQIHKTYQAVARIDIGSDEPTRGQQWEVANRMESAEPRFLMRVTDGTPNSHSRIRCLDRFEDKALFELEPVTGKTHQLRVHMQALGWPILHDRYYPVLQSKSADNVDQPLQLLAQQLRFIDPVRSQPRAFHCGFEINPVTGLFEKV</sequence>
<dbReference type="Proteomes" id="UP000595663">
    <property type="component" value="Chromosome"/>
</dbReference>
<evidence type="ECO:0000313" key="3">
    <source>
        <dbReference type="Proteomes" id="UP000595663"/>
    </source>
</evidence>
<proteinExistence type="predicted"/>
<dbReference type="GO" id="GO:0160151">
    <property type="term" value="F:tRNA pseudouridine(32) synthase activity"/>
    <property type="evidence" value="ECO:0007669"/>
    <property type="project" value="UniProtKB-EC"/>
</dbReference>
<dbReference type="EMBL" id="AP014545">
    <property type="protein sequence ID" value="BBB24772.1"/>
    <property type="molecule type" value="Genomic_DNA"/>
</dbReference>
<dbReference type="SUPFAM" id="SSF55120">
    <property type="entry name" value="Pseudouridine synthase"/>
    <property type="match status" value="1"/>
</dbReference>
<dbReference type="Pfam" id="PF00849">
    <property type="entry name" value="PseudoU_synth_2"/>
    <property type="match status" value="1"/>
</dbReference>
<dbReference type="GO" id="GO:0003723">
    <property type="term" value="F:RNA binding"/>
    <property type="evidence" value="ECO:0007669"/>
    <property type="project" value="InterPro"/>
</dbReference>
<dbReference type="AlphaFoldDB" id="A0A7R6P7B0"/>
<feature type="domain" description="Pseudouridine synthase RsuA/RluA-like" evidence="1">
    <location>
        <begin position="91"/>
        <end position="243"/>
    </location>
</feature>
<dbReference type="PANTHER" id="PTHR21600:SF84">
    <property type="entry name" value="PSEUDOURIDINE SYNTHASE RSUA_RLUA-LIKE DOMAIN-CONTAINING PROTEIN"/>
    <property type="match status" value="1"/>
</dbReference>
<reference evidence="2 3" key="1">
    <citation type="journal article" date="2008" name="Int. J. Syst. Evol. Microbiol.">
        <title>Amphritea japonica sp. nov. and Amphritea balenae sp. nov., isolated from the sediment adjacent to sperm whale carcasses off Kagoshima, Japan.</title>
        <authorList>
            <person name="Miyazaki M."/>
            <person name="Nogi Y."/>
            <person name="Fujiwara Y."/>
            <person name="Kawato M."/>
            <person name="Nagahama T."/>
            <person name="Kubokawa K."/>
            <person name="Horikoshi K."/>
        </authorList>
    </citation>
    <scope>NUCLEOTIDE SEQUENCE [LARGE SCALE GENOMIC DNA]</scope>
    <source>
        <strain evidence="2 3">ATCC BAA-1530</strain>
    </source>
</reference>
<dbReference type="GO" id="GO:0000455">
    <property type="term" value="P:enzyme-directed rRNA pseudouridine synthesis"/>
    <property type="evidence" value="ECO:0007669"/>
    <property type="project" value="TreeGrafter"/>
</dbReference>
<dbReference type="GO" id="GO:0160142">
    <property type="term" value="F:23S rRNA pseudouridine(746) synthase activity"/>
    <property type="evidence" value="ECO:0007669"/>
    <property type="project" value="UniProtKB-EC"/>
</dbReference>
<name>A0A7R6P7B0_9GAMM</name>